<evidence type="ECO:0000313" key="5">
    <source>
        <dbReference type="Proteomes" id="UP000185783"/>
    </source>
</evidence>
<dbReference type="InterPro" id="IPR036641">
    <property type="entry name" value="HPT_dom_sf"/>
</dbReference>
<keyword evidence="2" id="KW-0597">Phosphoprotein</keyword>
<comment type="caution">
    <text evidence="4">The sequence shown here is derived from an EMBL/GenBank/DDBJ whole genome shotgun (WGS) entry which is preliminary data.</text>
</comment>
<evidence type="ECO:0000313" key="4">
    <source>
        <dbReference type="EMBL" id="OKL45199.1"/>
    </source>
</evidence>
<dbReference type="Gene3D" id="1.20.120.160">
    <property type="entry name" value="HPT domain"/>
    <property type="match status" value="1"/>
</dbReference>
<evidence type="ECO:0000256" key="1">
    <source>
        <dbReference type="ARBA" id="ARBA00023012"/>
    </source>
</evidence>
<name>A0A1U7JKE8_9HYPH</name>
<dbReference type="Pfam" id="PF01627">
    <property type="entry name" value="Hpt"/>
    <property type="match status" value="1"/>
</dbReference>
<accession>A0A1U7JKE8</accession>
<keyword evidence="5" id="KW-1185">Reference proteome</keyword>
<dbReference type="InterPro" id="IPR008207">
    <property type="entry name" value="Sig_transdc_His_kin_Hpt_dom"/>
</dbReference>
<dbReference type="GO" id="GO:0000160">
    <property type="term" value="P:phosphorelay signal transduction system"/>
    <property type="evidence" value="ECO:0007669"/>
    <property type="project" value="UniProtKB-KW"/>
</dbReference>
<dbReference type="STRING" id="197461.A3843_02305"/>
<organism evidence="4 5">
    <name type="scientific">Pseudovibrio exalbescens</name>
    <dbReference type="NCBI Taxonomy" id="197461"/>
    <lineage>
        <taxon>Bacteria</taxon>
        <taxon>Pseudomonadati</taxon>
        <taxon>Pseudomonadota</taxon>
        <taxon>Alphaproteobacteria</taxon>
        <taxon>Hyphomicrobiales</taxon>
        <taxon>Stappiaceae</taxon>
        <taxon>Pseudovibrio</taxon>
    </lineage>
</organism>
<feature type="modified residue" description="Phosphohistidine" evidence="2">
    <location>
        <position position="89"/>
    </location>
</feature>
<proteinExistence type="predicted"/>
<dbReference type="GO" id="GO:0004672">
    <property type="term" value="F:protein kinase activity"/>
    <property type="evidence" value="ECO:0007669"/>
    <property type="project" value="UniProtKB-ARBA"/>
</dbReference>
<dbReference type="Proteomes" id="UP000185783">
    <property type="component" value="Unassembled WGS sequence"/>
</dbReference>
<sequence>MNDKDTAAGSTPEVFRAPLDLSKKVRKLSPAEAARFDPVKAAESAVAELSEEFTEWLTKEVDALKVAWASVQASPNSDDALQTFFRAAHDIKGQADTLGFPLIGEVAGSLTELISAMRTGTTKVPQALVTQHVDAICAMLREDARDHSHITGRILVESLAAANEKLLEIRSEKSEDNSNE</sequence>
<reference evidence="4 5" key="1">
    <citation type="submission" date="2016-03" db="EMBL/GenBank/DDBJ databases">
        <title>Genome sequence of Nesiotobacter sp. nov., a moderately halophilic alphaproteobacterium isolated from the Yellow Sea, China.</title>
        <authorList>
            <person name="Zhang G."/>
            <person name="Zhang R."/>
        </authorList>
    </citation>
    <scope>NUCLEOTIDE SEQUENCE [LARGE SCALE GENOMIC DNA]</scope>
    <source>
        <strain evidence="4 5">WB1-6</strain>
    </source>
</reference>
<evidence type="ECO:0000259" key="3">
    <source>
        <dbReference type="PROSITE" id="PS50894"/>
    </source>
</evidence>
<dbReference type="AlphaFoldDB" id="A0A1U7JKE8"/>
<keyword evidence="1" id="KW-0902">Two-component regulatory system</keyword>
<dbReference type="SUPFAM" id="SSF47226">
    <property type="entry name" value="Histidine-containing phosphotransfer domain, HPT domain"/>
    <property type="match status" value="1"/>
</dbReference>
<protein>
    <recommendedName>
        <fullName evidence="3">HPt domain-containing protein</fullName>
    </recommendedName>
</protein>
<dbReference type="RefSeq" id="WP_036488035.1">
    <property type="nucleotide sequence ID" value="NZ_LVVZ01000005.1"/>
</dbReference>
<evidence type="ECO:0000256" key="2">
    <source>
        <dbReference type="PROSITE-ProRule" id="PRU00110"/>
    </source>
</evidence>
<feature type="domain" description="HPt" evidence="3">
    <location>
        <begin position="42"/>
        <end position="143"/>
    </location>
</feature>
<dbReference type="EMBL" id="LVVZ01000005">
    <property type="protein sequence ID" value="OKL45199.1"/>
    <property type="molecule type" value="Genomic_DNA"/>
</dbReference>
<dbReference type="PROSITE" id="PS50894">
    <property type="entry name" value="HPT"/>
    <property type="match status" value="1"/>
</dbReference>
<gene>
    <name evidence="4" type="ORF">A3843_02305</name>
</gene>